<name>Q0ZNP4_SACIS</name>
<geneLocation type="plasmid" evidence="1">
    <name>pSOG1</name>
</geneLocation>
<reference evidence="2" key="1">
    <citation type="journal article" date="2006" name="Microbiology">
        <title>Two novel conjugative plasmids from a single strain of Sulfolobus.</title>
        <authorList>
            <person name="Erauso G."/>
            <person name="Stedman K.M."/>
            <person name="van de Werken H.J."/>
            <person name="Zillig W."/>
            <person name="van der Oost J."/>
        </authorList>
    </citation>
    <scope>NUCLEOTIDE SEQUENCE</scope>
    <source>
        <strain evidence="2">SOG2/4</strain>
        <plasmid evidence="1">pSOG1</plasmid>
        <plasmid evidence="2">pSOG2</plasmid>
    </source>
</reference>
<sequence>MIVGIGRGPLSYFVWKYLRDFDFIGNTVLPYPLFYDAKRELLASKSAYVNYLRKLQLRRKEVKIAVYPDYVSPHKVNVSLSLLKSIEFIVPIHSLEDIAIVEELKNLGFSVYYGFASDPRYRSYTLSEFMRAAKGRKWYLGVSTKRELQEALKYEFDGADVTAYLFGKNKDRKNVLKMYRMLTEFIKQISKSRAKQTSIYDFFAFTGGKHD</sequence>
<protein>
    <submittedName>
        <fullName evidence="2">Putative Mob protein</fullName>
    </submittedName>
</protein>
<evidence type="ECO:0000313" key="2">
    <source>
        <dbReference type="EMBL" id="ABE99672.1"/>
    </source>
</evidence>
<organism evidence="2">
    <name type="scientific">Saccharolobus islandicus</name>
    <name type="common">Sulfolobus islandicus</name>
    <dbReference type="NCBI Taxonomy" id="43080"/>
    <lineage>
        <taxon>Archaea</taxon>
        <taxon>Thermoproteota</taxon>
        <taxon>Thermoprotei</taxon>
        <taxon>Sulfolobales</taxon>
        <taxon>Sulfolobaceae</taxon>
        <taxon>Saccharolobus</taxon>
    </lineage>
</organism>
<dbReference type="EMBL" id="DQ335583">
    <property type="protein sequence ID" value="ABE99623.1"/>
    <property type="molecule type" value="Genomic_DNA"/>
</dbReference>
<proteinExistence type="predicted"/>
<geneLocation type="plasmid" evidence="2">
    <name>pSOG2</name>
</geneLocation>
<evidence type="ECO:0000313" key="1">
    <source>
        <dbReference type="EMBL" id="ABE99623.1"/>
    </source>
</evidence>
<keyword evidence="2" id="KW-0614">Plasmid</keyword>
<accession>Q0ZNP4</accession>
<dbReference type="RefSeq" id="WP_012386952.1">
    <property type="nucleotide sequence ID" value="NC_010597.1"/>
</dbReference>
<dbReference type="AlphaFoldDB" id="Q0ZNP4"/>
<dbReference type="EMBL" id="DQ335584">
    <property type="protein sequence ID" value="ABE99672.1"/>
    <property type="molecule type" value="Genomic_DNA"/>
</dbReference>